<accession>G6XIF6</accession>
<dbReference type="GO" id="GO:0005886">
    <property type="term" value="C:plasma membrane"/>
    <property type="evidence" value="ECO:0007669"/>
    <property type="project" value="TreeGrafter"/>
</dbReference>
<dbReference type="eggNOG" id="COG2733">
    <property type="taxonomic scope" value="Bacteria"/>
</dbReference>
<dbReference type="Proteomes" id="UP000004949">
    <property type="component" value="Unassembled WGS sequence"/>
</dbReference>
<dbReference type="InterPro" id="IPR007383">
    <property type="entry name" value="DUF445"/>
</dbReference>
<dbReference type="EMBL" id="AGQV01000002">
    <property type="protein sequence ID" value="EHH68596.1"/>
    <property type="molecule type" value="Genomic_DNA"/>
</dbReference>
<evidence type="ECO:0000313" key="2">
    <source>
        <dbReference type="Proteomes" id="UP000004949"/>
    </source>
</evidence>
<dbReference type="PATRIC" id="fig|1088869.3.peg.1367"/>
<keyword evidence="2" id="KW-1185">Reference proteome</keyword>
<proteinExistence type="predicted"/>
<gene>
    <name evidence="1" type="ORF">GMO_13660</name>
</gene>
<dbReference type="RefSeq" id="WP_008851513.1">
    <property type="nucleotide sequence ID" value="NZ_AGQV01000002.1"/>
</dbReference>
<dbReference type="Pfam" id="PF04286">
    <property type="entry name" value="DUF445"/>
    <property type="match status" value="1"/>
</dbReference>
<evidence type="ECO:0000313" key="1">
    <source>
        <dbReference type="EMBL" id="EHH68596.1"/>
    </source>
</evidence>
<dbReference type="STRING" id="1088869.GMO_13660"/>
<sequence>MEAELLSCPVPKRNLPADATGRLDDAIGAIMREDINPARPREIGKQSSGISPPILAGGLLVGMGVLATGTTFVAARHLYPDSLWFELLKSGSRAGVVGGLADWFAVTALFRHPLGLPIPHTAILPRQKVRLGQALGRFVASQFFTDKDVRAALSKFDLPGLLADMVSEPSTRKALVSTMRAAIPTMFERMEDGRASSAISRALPVLLNGEEITPLVSRGMRAMVDSEMHQEVLSFLLERLKTTIAARESDLRRFVEERVREQGGRLVGWAIGGSVASRVLAALNAEFERIDPMDSDLRHGFTNWVRGEIDRIENDPVRRKDIANAITSVLTHTSLKAWSGELWERLRRMAEEDSVSEDGWSARVLDAALGHLAASMRDNAALRAKINQAMEKAIMRVLPGMREKLSGFIASVMAGWDGDELASRLETRVGRDLAYIRVNGTVVGFLAGAALDAVSRLFFGV</sequence>
<dbReference type="AlphaFoldDB" id="G6XIF6"/>
<reference evidence="1 2" key="1">
    <citation type="submission" date="2011-10" db="EMBL/GenBank/DDBJ databases">
        <title>Genome sequence of Gluconobacter morbifer G707, isolated from Drosophila gut.</title>
        <authorList>
            <person name="Lee W.-J."/>
            <person name="Kim E.-K."/>
        </authorList>
    </citation>
    <scope>NUCLEOTIDE SEQUENCE [LARGE SCALE GENOMIC DNA]</scope>
    <source>
        <strain evidence="1 2">G707</strain>
    </source>
</reference>
<organism evidence="1 2">
    <name type="scientific">Gluconobacter morbifer G707</name>
    <dbReference type="NCBI Taxonomy" id="1088869"/>
    <lineage>
        <taxon>Bacteria</taxon>
        <taxon>Pseudomonadati</taxon>
        <taxon>Pseudomonadota</taxon>
        <taxon>Alphaproteobacteria</taxon>
        <taxon>Acetobacterales</taxon>
        <taxon>Acetobacteraceae</taxon>
        <taxon>Gluconobacter</taxon>
    </lineage>
</organism>
<name>G6XIF6_9PROT</name>
<dbReference type="PANTHER" id="PTHR38442">
    <property type="entry name" value="INNER MEMBRANE PROTEIN-RELATED"/>
    <property type="match status" value="1"/>
</dbReference>
<dbReference type="PANTHER" id="PTHR38442:SF1">
    <property type="entry name" value="INNER MEMBRANE PROTEIN"/>
    <property type="match status" value="1"/>
</dbReference>
<comment type="caution">
    <text evidence="1">The sequence shown here is derived from an EMBL/GenBank/DDBJ whole genome shotgun (WGS) entry which is preliminary data.</text>
</comment>
<protein>
    <submittedName>
        <fullName evidence="1">Putative membrane-spanning protein</fullName>
    </submittedName>
</protein>